<dbReference type="AlphaFoldDB" id="A0A1M6G9W7"/>
<dbReference type="Pfam" id="PF12724">
    <property type="entry name" value="Flavodoxin_5"/>
    <property type="match status" value="1"/>
</dbReference>
<feature type="domain" description="Flavodoxin" evidence="1">
    <location>
        <begin position="10"/>
        <end position="70"/>
    </location>
</feature>
<proteinExistence type="predicted"/>
<keyword evidence="3" id="KW-1185">Reference proteome</keyword>
<evidence type="ECO:0000259" key="1">
    <source>
        <dbReference type="Pfam" id="PF12724"/>
    </source>
</evidence>
<reference evidence="2 3" key="1">
    <citation type="submission" date="2016-11" db="EMBL/GenBank/DDBJ databases">
        <authorList>
            <person name="Jaros S."/>
            <person name="Januszkiewicz K."/>
            <person name="Wedrychowicz H."/>
        </authorList>
    </citation>
    <scope>NUCLEOTIDE SEQUENCE [LARGE SCALE GENOMIC DNA]</scope>
    <source>
        <strain evidence="2 3">DSM 17477</strain>
    </source>
</reference>
<organism evidence="2 3">
    <name type="scientific">Dethiosulfatibacter aminovorans DSM 17477</name>
    <dbReference type="NCBI Taxonomy" id="1121476"/>
    <lineage>
        <taxon>Bacteria</taxon>
        <taxon>Bacillati</taxon>
        <taxon>Bacillota</taxon>
        <taxon>Tissierellia</taxon>
        <taxon>Dethiosulfatibacter</taxon>
    </lineage>
</organism>
<evidence type="ECO:0000313" key="3">
    <source>
        <dbReference type="Proteomes" id="UP000184052"/>
    </source>
</evidence>
<dbReference type="STRING" id="1121476.SAMN02745751_01664"/>
<accession>A0A1M6G9W7</accession>
<dbReference type="Gene3D" id="3.40.50.360">
    <property type="match status" value="1"/>
</dbReference>
<evidence type="ECO:0000313" key="2">
    <source>
        <dbReference type="EMBL" id="SHJ06722.1"/>
    </source>
</evidence>
<dbReference type="InterPro" id="IPR026816">
    <property type="entry name" value="Flavodoxin_dom"/>
</dbReference>
<dbReference type="RefSeq" id="WP_073049122.1">
    <property type="nucleotide sequence ID" value="NZ_FQZL01000010.1"/>
</dbReference>
<dbReference type="Proteomes" id="UP000184052">
    <property type="component" value="Unassembled WGS sequence"/>
</dbReference>
<gene>
    <name evidence="2" type="ORF">SAMN02745751_01664</name>
</gene>
<dbReference type="SUPFAM" id="SSF52218">
    <property type="entry name" value="Flavoproteins"/>
    <property type="match status" value="1"/>
</dbReference>
<sequence length="145" mass="16395">MKKLIICPKASGNTYKVCCHISGNTDVNILIVNESTKIDFSDYDTIILSSGIYGGHVHKNILRLIRSDQMDSIKTDAKICLFFTWIGRGHSDMDAFNEINQLLNKKGIKLDNSYMKCFGSAMGIIRKSHPNEEDLKNVLLWVNKL</sequence>
<protein>
    <submittedName>
        <fullName evidence="2">Flavodoxin</fullName>
    </submittedName>
</protein>
<dbReference type="OrthoDB" id="4564047at2"/>
<dbReference type="InterPro" id="IPR029039">
    <property type="entry name" value="Flavoprotein-like_sf"/>
</dbReference>
<dbReference type="EMBL" id="FQZL01000010">
    <property type="protein sequence ID" value="SHJ06722.1"/>
    <property type="molecule type" value="Genomic_DNA"/>
</dbReference>
<name>A0A1M6G9W7_9FIRM</name>